<dbReference type="Proteomes" id="UP000053593">
    <property type="component" value="Unassembled WGS sequence"/>
</dbReference>
<reference evidence="13 14" key="1">
    <citation type="submission" date="2014-04" db="EMBL/GenBank/DDBJ databases">
        <title>Evolutionary Origins and Diversification of the Mycorrhizal Mutualists.</title>
        <authorList>
            <consortium name="DOE Joint Genome Institute"/>
            <consortium name="Mycorrhizal Genomics Consortium"/>
            <person name="Kohler A."/>
            <person name="Kuo A."/>
            <person name="Nagy L.G."/>
            <person name="Floudas D."/>
            <person name="Copeland A."/>
            <person name="Barry K.W."/>
            <person name="Cichocki N."/>
            <person name="Veneault-Fourrey C."/>
            <person name="LaButti K."/>
            <person name="Lindquist E.A."/>
            <person name="Lipzen A."/>
            <person name="Lundell T."/>
            <person name="Morin E."/>
            <person name="Murat C."/>
            <person name="Riley R."/>
            <person name="Ohm R."/>
            <person name="Sun H."/>
            <person name="Tunlid A."/>
            <person name="Henrissat B."/>
            <person name="Grigoriev I.V."/>
            <person name="Hibbett D.S."/>
            <person name="Martin F."/>
        </authorList>
    </citation>
    <scope>NUCLEOTIDE SEQUENCE [LARGE SCALE GENOMIC DNA]</scope>
    <source>
        <strain evidence="13 14">FD-317 M1</strain>
    </source>
</reference>
<organism evidence="13 14">
    <name type="scientific">Collybiopsis luxurians FD-317 M1</name>
    <dbReference type="NCBI Taxonomy" id="944289"/>
    <lineage>
        <taxon>Eukaryota</taxon>
        <taxon>Fungi</taxon>
        <taxon>Dikarya</taxon>
        <taxon>Basidiomycota</taxon>
        <taxon>Agaricomycotina</taxon>
        <taxon>Agaricomycetes</taxon>
        <taxon>Agaricomycetidae</taxon>
        <taxon>Agaricales</taxon>
        <taxon>Marasmiineae</taxon>
        <taxon>Omphalotaceae</taxon>
        <taxon>Collybiopsis</taxon>
        <taxon>Collybiopsis luxurians</taxon>
    </lineage>
</organism>
<feature type="domain" description="Nrap protein" evidence="11">
    <location>
        <begin position="912"/>
        <end position="1069"/>
    </location>
</feature>
<evidence type="ECO:0000259" key="10">
    <source>
        <dbReference type="Pfam" id="PF17405"/>
    </source>
</evidence>
<dbReference type="InterPro" id="IPR035368">
    <property type="entry name" value="Nrap_D3"/>
</dbReference>
<dbReference type="Pfam" id="PF17407">
    <property type="entry name" value="Nrap_D6"/>
    <property type="match status" value="1"/>
</dbReference>
<dbReference type="InterPro" id="IPR035367">
    <property type="entry name" value="Nrap_D2"/>
</dbReference>
<dbReference type="InterPro" id="IPR035082">
    <property type="entry name" value="Nrap_D1"/>
</dbReference>
<evidence type="ECO:0000259" key="11">
    <source>
        <dbReference type="Pfam" id="PF17406"/>
    </source>
</evidence>
<dbReference type="GO" id="GO:0032545">
    <property type="term" value="C:CURI complex"/>
    <property type="evidence" value="ECO:0007669"/>
    <property type="project" value="TreeGrafter"/>
</dbReference>
<dbReference type="EMBL" id="KN834762">
    <property type="protein sequence ID" value="KIK63933.1"/>
    <property type="molecule type" value="Genomic_DNA"/>
</dbReference>
<feature type="domain" description="Nrap protein" evidence="10">
    <location>
        <begin position="700"/>
        <end position="910"/>
    </location>
</feature>
<evidence type="ECO:0000259" key="9">
    <source>
        <dbReference type="Pfam" id="PF17404"/>
    </source>
</evidence>
<keyword evidence="5" id="KW-0690">Ribosome biogenesis</keyword>
<evidence type="ECO:0000256" key="5">
    <source>
        <dbReference type="RuleBase" id="RU364032"/>
    </source>
</evidence>
<keyword evidence="5" id="KW-0687">Ribonucleoprotein</keyword>
<evidence type="ECO:0000256" key="3">
    <source>
        <dbReference type="ARBA" id="ARBA00022884"/>
    </source>
</evidence>
<dbReference type="Pfam" id="PF17404">
    <property type="entry name" value="Nrap_D3"/>
    <property type="match status" value="1"/>
</dbReference>
<dbReference type="Pfam" id="PF03813">
    <property type="entry name" value="Nrap"/>
    <property type="match status" value="1"/>
</dbReference>
<dbReference type="Pfam" id="PF17403">
    <property type="entry name" value="Nrap_D2"/>
    <property type="match status" value="1"/>
</dbReference>
<dbReference type="Pfam" id="PF17406">
    <property type="entry name" value="Nrap_D5"/>
    <property type="match status" value="1"/>
</dbReference>
<feature type="compositionally biased region" description="Polar residues" evidence="6">
    <location>
        <begin position="53"/>
        <end position="66"/>
    </location>
</feature>
<dbReference type="OrthoDB" id="10251401at2759"/>
<keyword evidence="5" id="KW-0698">rRNA processing</keyword>
<dbReference type="PANTHER" id="PTHR17972">
    <property type="entry name" value="NUCLEOLAR RNA-ASSOCIATED PROTEIN"/>
    <property type="match status" value="1"/>
</dbReference>
<dbReference type="HOGENOM" id="CLU_003502_1_1_1"/>
<comment type="subcellular location">
    <subcellularLocation>
        <location evidence="1 5">Nucleus</location>
        <location evidence="1 5">Nucleolus</location>
    </subcellularLocation>
</comment>
<dbReference type="InterPro" id="IPR005554">
    <property type="entry name" value="NOL6/Upt22"/>
</dbReference>
<comment type="similarity">
    <text evidence="2 5">Belongs to the NRAP family.</text>
</comment>
<evidence type="ECO:0000256" key="6">
    <source>
        <dbReference type="SAM" id="MobiDB-lite"/>
    </source>
</evidence>
<name>A0A0D0D3S8_9AGAR</name>
<evidence type="ECO:0000259" key="8">
    <source>
        <dbReference type="Pfam" id="PF17403"/>
    </source>
</evidence>
<proteinExistence type="inferred from homology"/>
<dbReference type="GO" id="GO:0003723">
    <property type="term" value="F:RNA binding"/>
    <property type="evidence" value="ECO:0007669"/>
    <property type="project" value="UniProtKB-KW"/>
</dbReference>
<dbReference type="InterPro" id="IPR035369">
    <property type="entry name" value="Nrap_D4"/>
</dbReference>
<evidence type="ECO:0000313" key="14">
    <source>
        <dbReference type="Proteomes" id="UP000053593"/>
    </source>
</evidence>
<evidence type="ECO:0000256" key="1">
    <source>
        <dbReference type="ARBA" id="ARBA00004604"/>
    </source>
</evidence>
<evidence type="ECO:0000259" key="12">
    <source>
        <dbReference type="Pfam" id="PF17407"/>
    </source>
</evidence>
<keyword evidence="4 5" id="KW-0539">Nucleus</keyword>
<dbReference type="AlphaFoldDB" id="A0A0D0D3S8"/>
<feature type="domain" description="Nrap protein" evidence="12">
    <location>
        <begin position="1081"/>
        <end position="1224"/>
    </location>
</feature>
<dbReference type="Gene3D" id="3.30.70.3030">
    <property type="match status" value="1"/>
</dbReference>
<sequence>MTAELKRKRGEPSGSRKLRKLSPDPAQSFASDEEEPENDVEPDVDEEEWGGIQQDNTSSKKSQQPTGEEIRAIRDASDLYRSNTFKLQIDALLPNVQPKSKRKLPLERFLLSLHTFLSSLPDVAPKHPLRAARDLLKNGISVPYPAPLPTEETNWKVAFAKPSDITLVGSWANNTSVKGPGGSKYGVDLAVEMPSNLFQEKDYLNGRFFHKKAFYLATIAAAIANSESTLNVDVSYISTNDDPRLTKLVLEPRSDGSAVDFTKLNARIYIIPTLSPQSPISLHRLSPAHSNIRVTSEISTDSDGDNLSKSPSPQYNTALLTSLVPRPQLLSTHAIQQSVPAFSDALTLLRVWANQRGYGECGGPGLSVRGFDGKGFWWSALLMYLILGEEPTSAGKRAGRAKSKPLGKGLSSYQLFRAALDFLAKHDFENDPIFVKANEGHRYTPDEYHSNHDAVFVDSSSTINVLTGVPTGSLKLLSSDAQKTLEILNDSSSSADPFPDVFLKDHRDLQTRFDAVIRVDLSTVKPRKPNVHLILDSGSASNAILSSLSSLLSQSLGNRIKTLVILHSTPTLRPLSQAHPSTSHVVHIGLIYNAAHAFRQVDHGPSAAETDPAIIETFREFWGDKAELRRFKDGSIIESVVWDVRTVDEKAHIPSKIVRHVLQRHFNIPDDAVHTWQTSFDAQLRLPELISRYYVGSGLATGSKGALAAFDDLVKSIKALSEDDKTLPLSVMNISAASDALRYTSVFSPVPLPSSIASVLPPNAKYVHPIDFIIEFERSSRWPDDLKAIQKVKLAFLERIAKGLMVSISGCQASVVVRRGTIDSEVQDVARLEIITAEGWTFSGRIWQDREATLLDRIINNTSGLPHITVKSKAAGKGKEYHDAVQAREAYTRLFIHSPQHHRAIAKLCHHFSAFAGTVRLAKRWFASHWLLGGHVSEEVIELICAQFFVREGWDAEVDKEQESGNHNVLDRMSVPGSKERGFASLIRFLKDWRWEEGLFVPLYGSTVSVSAQPKAVTAASTGVWKIRTRMDEEGAIWTMRGPDAIVARRVQALAQATWNYLQDMELSGKGSVLCMFDHPTEDYNVIVKLDPSVIPRYHQHVLFDESKLSKWSNKQSTDNSGSQVRPGFDPARELYRDLQSVYRDTFRIFYDYFGGTQFGIVWDPSLKEPSPFRVLSGFSFIPTSNSGAQNKSKKSKDKDMVTLNEMGVLGEIERIGTDVVAGITIQE</sequence>
<feature type="domain" description="Nrap protein" evidence="7">
    <location>
        <begin position="187"/>
        <end position="337"/>
    </location>
</feature>
<protein>
    <recommendedName>
        <fullName evidence="5">U3 small nucleolar RNA-associated protein 22</fullName>
    </recommendedName>
</protein>
<feature type="region of interest" description="Disordered" evidence="6">
    <location>
        <begin position="1"/>
        <end position="68"/>
    </location>
</feature>
<dbReference type="GO" id="GO:0034456">
    <property type="term" value="C:UTP-C complex"/>
    <property type="evidence" value="ECO:0007669"/>
    <property type="project" value="TreeGrafter"/>
</dbReference>
<evidence type="ECO:0000259" key="7">
    <source>
        <dbReference type="Pfam" id="PF03813"/>
    </source>
</evidence>
<accession>A0A0D0D3S8</accession>
<dbReference type="GO" id="GO:0032040">
    <property type="term" value="C:small-subunit processome"/>
    <property type="evidence" value="ECO:0007669"/>
    <property type="project" value="TreeGrafter"/>
</dbReference>
<dbReference type="InterPro" id="IPR035371">
    <property type="entry name" value="Nrap_D6"/>
</dbReference>
<dbReference type="PANTHER" id="PTHR17972:SF0">
    <property type="entry name" value="NUCLEOLAR PROTEIN 6"/>
    <property type="match status" value="1"/>
</dbReference>
<dbReference type="InterPro" id="IPR035370">
    <property type="entry name" value="Nrap_D5"/>
</dbReference>
<dbReference type="GO" id="GO:0006364">
    <property type="term" value="P:rRNA processing"/>
    <property type="evidence" value="ECO:0007669"/>
    <property type="project" value="UniProtKB-KW"/>
</dbReference>
<gene>
    <name evidence="13" type="ORF">GYMLUDRAFT_424118</name>
</gene>
<dbReference type="Gene3D" id="1.10.1410.10">
    <property type="match status" value="2"/>
</dbReference>
<dbReference type="GO" id="GO:0006409">
    <property type="term" value="P:tRNA export from nucleus"/>
    <property type="evidence" value="ECO:0007669"/>
    <property type="project" value="TreeGrafter"/>
</dbReference>
<evidence type="ECO:0000313" key="13">
    <source>
        <dbReference type="EMBL" id="KIK63933.1"/>
    </source>
</evidence>
<evidence type="ECO:0000256" key="2">
    <source>
        <dbReference type="ARBA" id="ARBA00006674"/>
    </source>
</evidence>
<feature type="domain" description="Nrap protein" evidence="9">
    <location>
        <begin position="510"/>
        <end position="667"/>
    </location>
</feature>
<feature type="compositionally biased region" description="Acidic residues" evidence="6">
    <location>
        <begin position="31"/>
        <end position="49"/>
    </location>
</feature>
<feature type="domain" description="Nrap protein" evidence="8">
    <location>
        <begin position="341"/>
        <end position="504"/>
    </location>
</feature>
<dbReference type="Pfam" id="PF17405">
    <property type="entry name" value="Nrap_D4"/>
    <property type="match status" value="1"/>
</dbReference>
<keyword evidence="14" id="KW-1185">Reference proteome</keyword>
<evidence type="ECO:0000256" key="4">
    <source>
        <dbReference type="ARBA" id="ARBA00023242"/>
    </source>
</evidence>
<keyword evidence="3 5" id="KW-0694">RNA-binding</keyword>